<dbReference type="OrthoDB" id="9793175at2"/>
<accession>A0A1H1E336</accession>
<evidence type="ECO:0000256" key="2">
    <source>
        <dbReference type="ARBA" id="ARBA00008814"/>
    </source>
</evidence>
<reference evidence="8" key="1">
    <citation type="submission" date="2016-10" db="EMBL/GenBank/DDBJ databases">
        <authorList>
            <person name="Varghese N."/>
            <person name="Submissions S."/>
        </authorList>
    </citation>
    <scope>NUCLEOTIDE SEQUENCE [LARGE SCALE GENOMIC DNA]</scope>
    <source>
        <strain evidence="8">DSM 44142</strain>
    </source>
</reference>
<evidence type="ECO:0000256" key="1">
    <source>
        <dbReference type="ARBA" id="ARBA00004196"/>
    </source>
</evidence>
<comment type="subcellular location">
    <subcellularLocation>
        <location evidence="1">Cell envelope</location>
    </subcellularLocation>
</comment>
<sequence length="312" mass="32625">MTIASRPNRRRFLAVTLAVATAATLAACGSGDSEAGPSDTRVVRHAMGETSVPVDPKRVVVIDSPHLDALVALGITPVGATVSSANDGFPGYLRDKLSGTVSVGSTTSPTIEEIAALRPDLIIGSKVRHEKMYAQLSGIAPTVFSVDTGTNWKEQANITASAVNRTAEMDTKLAELDARATAVGKQVGAPGTTLSIVRFRANGFRLYGPETFSGSVIASMGFSLPQKAWGQYSMIETSLENFAEIDGDTVFYTEGANAAATAKTVTGRWGALPAVAAGRAFAVEDETWMVGIGVLGAGRIIDDVQRLVKPKP</sequence>
<protein>
    <submittedName>
        <fullName evidence="7">Iron complex transport system substrate-binding protein</fullName>
    </submittedName>
</protein>
<feature type="domain" description="Fe/B12 periplasmic-binding" evidence="6">
    <location>
        <begin position="58"/>
        <end position="312"/>
    </location>
</feature>
<evidence type="ECO:0000313" key="8">
    <source>
        <dbReference type="Proteomes" id="UP000183053"/>
    </source>
</evidence>
<keyword evidence="8" id="KW-1185">Reference proteome</keyword>
<evidence type="ECO:0000256" key="3">
    <source>
        <dbReference type="ARBA" id="ARBA00022448"/>
    </source>
</evidence>
<evidence type="ECO:0000259" key="6">
    <source>
        <dbReference type="PROSITE" id="PS50983"/>
    </source>
</evidence>
<name>A0A1H1E336_9ACTN</name>
<dbReference type="SUPFAM" id="SSF53807">
    <property type="entry name" value="Helical backbone' metal receptor"/>
    <property type="match status" value="1"/>
</dbReference>
<dbReference type="InterPro" id="IPR002491">
    <property type="entry name" value="ABC_transptr_periplasmic_BD"/>
</dbReference>
<feature type="chain" id="PRO_5038981943" evidence="5">
    <location>
        <begin position="27"/>
        <end position="312"/>
    </location>
</feature>
<dbReference type="PROSITE" id="PS51257">
    <property type="entry name" value="PROKAR_LIPOPROTEIN"/>
    <property type="match status" value="1"/>
</dbReference>
<dbReference type="PANTHER" id="PTHR30532:SF25">
    <property type="entry name" value="IRON(III) DICITRATE-BINDING PERIPLASMIC PROTEIN"/>
    <property type="match status" value="1"/>
</dbReference>
<dbReference type="Proteomes" id="UP000183053">
    <property type="component" value="Unassembled WGS sequence"/>
</dbReference>
<organism evidence="7 8">
    <name type="scientific">Tsukamurella pulmonis</name>
    <dbReference type="NCBI Taxonomy" id="47312"/>
    <lineage>
        <taxon>Bacteria</taxon>
        <taxon>Bacillati</taxon>
        <taxon>Actinomycetota</taxon>
        <taxon>Actinomycetes</taxon>
        <taxon>Mycobacteriales</taxon>
        <taxon>Tsukamurellaceae</taxon>
        <taxon>Tsukamurella</taxon>
    </lineage>
</organism>
<dbReference type="PROSITE" id="PS50983">
    <property type="entry name" value="FE_B12_PBP"/>
    <property type="match status" value="1"/>
</dbReference>
<evidence type="ECO:0000256" key="5">
    <source>
        <dbReference type="SAM" id="SignalP"/>
    </source>
</evidence>
<dbReference type="InterPro" id="IPR006311">
    <property type="entry name" value="TAT_signal"/>
</dbReference>
<dbReference type="InterPro" id="IPR051313">
    <property type="entry name" value="Bact_iron-sidero_bind"/>
</dbReference>
<dbReference type="GO" id="GO:0030288">
    <property type="term" value="C:outer membrane-bounded periplasmic space"/>
    <property type="evidence" value="ECO:0007669"/>
    <property type="project" value="TreeGrafter"/>
</dbReference>
<dbReference type="STRING" id="47312.SAMN04489765_1991"/>
<dbReference type="GO" id="GO:1901678">
    <property type="term" value="P:iron coordination entity transport"/>
    <property type="evidence" value="ECO:0007669"/>
    <property type="project" value="UniProtKB-ARBA"/>
</dbReference>
<comment type="similarity">
    <text evidence="2">Belongs to the bacterial solute-binding protein 8 family.</text>
</comment>
<dbReference type="Gene3D" id="3.40.50.1980">
    <property type="entry name" value="Nitrogenase molybdenum iron protein domain"/>
    <property type="match status" value="2"/>
</dbReference>
<dbReference type="AlphaFoldDB" id="A0A1H1E336"/>
<dbReference type="RefSeq" id="WP_115391370.1">
    <property type="nucleotide sequence ID" value="NZ_FNLF01000002.1"/>
</dbReference>
<feature type="signal peptide" evidence="5">
    <location>
        <begin position="1"/>
        <end position="26"/>
    </location>
</feature>
<proteinExistence type="inferred from homology"/>
<keyword evidence="4 5" id="KW-0732">Signal</keyword>
<keyword evidence="3" id="KW-0813">Transport</keyword>
<dbReference type="CDD" id="cd01146">
    <property type="entry name" value="FhuD"/>
    <property type="match status" value="1"/>
</dbReference>
<dbReference type="Pfam" id="PF01497">
    <property type="entry name" value="Peripla_BP_2"/>
    <property type="match status" value="1"/>
</dbReference>
<dbReference type="PANTHER" id="PTHR30532">
    <property type="entry name" value="IRON III DICITRATE-BINDING PERIPLASMIC PROTEIN"/>
    <property type="match status" value="1"/>
</dbReference>
<dbReference type="PROSITE" id="PS51318">
    <property type="entry name" value="TAT"/>
    <property type="match status" value="1"/>
</dbReference>
<gene>
    <name evidence="7" type="ORF">SAMN04489765_1991</name>
</gene>
<dbReference type="EMBL" id="FNLF01000002">
    <property type="protein sequence ID" value="SDQ82556.1"/>
    <property type="molecule type" value="Genomic_DNA"/>
</dbReference>
<evidence type="ECO:0000256" key="4">
    <source>
        <dbReference type="ARBA" id="ARBA00022729"/>
    </source>
</evidence>
<evidence type="ECO:0000313" key="7">
    <source>
        <dbReference type="EMBL" id="SDQ82556.1"/>
    </source>
</evidence>